<organism evidence="3 4">
    <name type="scientific">Streptomyces cinnabarinus</name>
    <dbReference type="NCBI Taxonomy" id="67287"/>
    <lineage>
        <taxon>Bacteria</taxon>
        <taxon>Bacillati</taxon>
        <taxon>Actinomycetota</taxon>
        <taxon>Actinomycetes</taxon>
        <taxon>Kitasatosporales</taxon>
        <taxon>Streptomycetaceae</taxon>
        <taxon>Streptomyces</taxon>
    </lineage>
</organism>
<feature type="transmembrane region" description="Helical" evidence="2">
    <location>
        <begin position="53"/>
        <end position="75"/>
    </location>
</feature>
<reference evidence="3" key="1">
    <citation type="submission" date="2022-12" db="EMBL/GenBank/DDBJ databases">
        <authorList>
            <person name="Ruckert C."/>
            <person name="Busche T."/>
            <person name="Kalinowski J."/>
            <person name="Wittmann C."/>
        </authorList>
    </citation>
    <scope>NUCLEOTIDE SEQUENCE</scope>
    <source>
        <strain evidence="3">DSM 40467</strain>
    </source>
</reference>
<sequence length="370" mass="41065">MLASLLPGLRDLRTPLAVGYLWLACAWLWFHDTLPRRETAHGAIADLYDLEGILPAAALLAVLTFFAYFLGSILVMDIAEARWLDVVRPKRTAWEAVADRFRNRLDDQEGMTSTRYMAAADAWRRAAPSRTVKRVTLATGGDATSVRSDLKAMARGVDWLEQRQVTFLGDAPLDTPADGIRFSYGDETDDGVRIVYQCLTLRVRHEGSWRCRHWAGPPVTGGASVEWPSSELPVAYDALKDMPTLAIATLCALRYELPDLATRLLIERPEIFDRYDRLLAEASIRINICPPMVALVATLAVRSHVLWWLGLTMCAALLYQGFIHRSQAAAVVLDSVATRLIESPTMLAVAEAQHGEPEDSNRPTISHSPS</sequence>
<keyword evidence="4" id="KW-1185">Reference proteome</keyword>
<evidence type="ECO:0000313" key="4">
    <source>
        <dbReference type="Proteomes" id="UP001164439"/>
    </source>
</evidence>
<accession>A0ABY7KV32</accession>
<keyword evidence="2" id="KW-1133">Transmembrane helix</keyword>
<feature type="transmembrane region" description="Helical" evidence="2">
    <location>
        <begin position="12"/>
        <end position="30"/>
    </location>
</feature>
<evidence type="ECO:0000256" key="1">
    <source>
        <dbReference type="SAM" id="MobiDB-lite"/>
    </source>
</evidence>
<evidence type="ECO:0000256" key="2">
    <source>
        <dbReference type="SAM" id="Phobius"/>
    </source>
</evidence>
<protein>
    <submittedName>
        <fullName evidence="3">Uncharacterized protein</fullName>
    </submittedName>
</protein>
<dbReference type="EMBL" id="CP114413">
    <property type="protein sequence ID" value="WAZ26962.1"/>
    <property type="molecule type" value="Genomic_DNA"/>
</dbReference>
<feature type="region of interest" description="Disordered" evidence="1">
    <location>
        <begin position="351"/>
        <end position="370"/>
    </location>
</feature>
<keyword evidence="2" id="KW-0812">Transmembrane</keyword>
<evidence type="ECO:0000313" key="3">
    <source>
        <dbReference type="EMBL" id="WAZ26962.1"/>
    </source>
</evidence>
<dbReference type="Proteomes" id="UP001164439">
    <property type="component" value="Chromosome"/>
</dbReference>
<gene>
    <name evidence="3" type="ORF">STRCI_008653</name>
</gene>
<proteinExistence type="predicted"/>
<name>A0ABY7KV32_9ACTN</name>
<keyword evidence="2" id="KW-0472">Membrane</keyword>
<dbReference type="RefSeq" id="WP_269664449.1">
    <property type="nucleotide sequence ID" value="NZ_CP114413.1"/>
</dbReference>
<feature type="transmembrane region" description="Helical" evidence="2">
    <location>
        <begin position="305"/>
        <end position="323"/>
    </location>
</feature>